<feature type="region of interest" description="Disordered" evidence="1">
    <location>
        <begin position="1"/>
        <end position="92"/>
    </location>
</feature>
<dbReference type="EMBL" id="CAUYUJ010003886">
    <property type="protein sequence ID" value="CAK0807243.1"/>
    <property type="molecule type" value="Genomic_DNA"/>
</dbReference>
<protein>
    <submittedName>
        <fullName evidence="2">Uncharacterized protein</fullName>
    </submittedName>
</protein>
<feature type="non-terminal residue" evidence="2">
    <location>
        <position position="1"/>
    </location>
</feature>
<accession>A0ABN9QPF4</accession>
<feature type="compositionally biased region" description="Low complexity" evidence="1">
    <location>
        <begin position="80"/>
        <end position="92"/>
    </location>
</feature>
<reference evidence="2" key="1">
    <citation type="submission" date="2023-10" db="EMBL/GenBank/DDBJ databases">
        <authorList>
            <person name="Chen Y."/>
            <person name="Shah S."/>
            <person name="Dougan E. K."/>
            <person name="Thang M."/>
            <person name="Chan C."/>
        </authorList>
    </citation>
    <scope>NUCLEOTIDE SEQUENCE [LARGE SCALE GENOMIC DNA]</scope>
</reference>
<feature type="compositionally biased region" description="Basic and acidic residues" evidence="1">
    <location>
        <begin position="52"/>
        <end position="70"/>
    </location>
</feature>
<proteinExistence type="predicted"/>
<evidence type="ECO:0000256" key="1">
    <source>
        <dbReference type="SAM" id="MobiDB-lite"/>
    </source>
</evidence>
<evidence type="ECO:0000313" key="3">
    <source>
        <dbReference type="Proteomes" id="UP001189429"/>
    </source>
</evidence>
<keyword evidence="3" id="KW-1185">Reference proteome</keyword>
<dbReference type="Proteomes" id="UP001189429">
    <property type="component" value="Unassembled WGS sequence"/>
</dbReference>
<evidence type="ECO:0000313" key="2">
    <source>
        <dbReference type="EMBL" id="CAK0807243.1"/>
    </source>
</evidence>
<name>A0ABN9QPF4_9DINO</name>
<comment type="caution">
    <text evidence="2">The sequence shown here is derived from an EMBL/GenBank/DDBJ whole genome shotgun (WGS) entry which is preliminary data.</text>
</comment>
<gene>
    <name evidence="2" type="ORF">PCOR1329_LOCUS13177</name>
</gene>
<sequence length="104" mass="10518">EPAAPAAAAPPGGAFSAPPASGFSAPPASDAPPRAADAYSGSDYSKYSSSIYEREGHRDVMLAHGRRDTETAGPTRSRRAPGSASTASSSGRRWVLPWGAASAC</sequence>
<feature type="compositionally biased region" description="Low complexity" evidence="1">
    <location>
        <begin position="1"/>
        <end position="51"/>
    </location>
</feature>
<organism evidence="2 3">
    <name type="scientific">Prorocentrum cordatum</name>
    <dbReference type="NCBI Taxonomy" id="2364126"/>
    <lineage>
        <taxon>Eukaryota</taxon>
        <taxon>Sar</taxon>
        <taxon>Alveolata</taxon>
        <taxon>Dinophyceae</taxon>
        <taxon>Prorocentrales</taxon>
        <taxon>Prorocentraceae</taxon>
        <taxon>Prorocentrum</taxon>
    </lineage>
</organism>